<dbReference type="Proteomes" id="UP000053989">
    <property type="component" value="Unassembled WGS sequence"/>
</dbReference>
<feature type="non-terminal residue" evidence="1">
    <location>
        <position position="125"/>
    </location>
</feature>
<dbReference type="EMBL" id="KN822144">
    <property type="protein sequence ID" value="KIM54928.1"/>
    <property type="molecule type" value="Genomic_DNA"/>
</dbReference>
<evidence type="ECO:0000313" key="2">
    <source>
        <dbReference type="Proteomes" id="UP000053989"/>
    </source>
</evidence>
<keyword evidence="2" id="KW-1185">Reference proteome</keyword>
<sequence>MTTAPPPNAQGLRAEKLVSLPSLACSLSSLPNATSMDGISLHHSMYAQRAAESEAKVTLPVSALVRRADATPRLPPSPEWYVLLQLKKVLSKTAASQPHTPPPPPIPGYMNPVRTRLASVRWPAV</sequence>
<accession>A0A0C2YZB6</accession>
<reference evidence="2" key="2">
    <citation type="submission" date="2015-01" db="EMBL/GenBank/DDBJ databases">
        <title>Evolutionary Origins and Diversification of the Mycorrhizal Mutualists.</title>
        <authorList>
            <consortium name="DOE Joint Genome Institute"/>
            <consortium name="Mycorrhizal Genomics Consortium"/>
            <person name="Kohler A."/>
            <person name="Kuo A."/>
            <person name="Nagy L.G."/>
            <person name="Floudas D."/>
            <person name="Copeland A."/>
            <person name="Barry K.W."/>
            <person name="Cichocki N."/>
            <person name="Veneault-Fourrey C."/>
            <person name="LaButti K."/>
            <person name="Lindquist E.A."/>
            <person name="Lipzen A."/>
            <person name="Lundell T."/>
            <person name="Morin E."/>
            <person name="Murat C."/>
            <person name="Riley R."/>
            <person name="Ohm R."/>
            <person name="Sun H."/>
            <person name="Tunlid A."/>
            <person name="Henrissat B."/>
            <person name="Grigoriev I.V."/>
            <person name="Hibbett D.S."/>
            <person name="Martin F."/>
        </authorList>
    </citation>
    <scope>NUCLEOTIDE SEQUENCE [LARGE SCALE GENOMIC DNA]</scope>
    <source>
        <strain evidence="2">Foug A</strain>
    </source>
</reference>
<evidence type="ECO:0000313" key="1">
    <source>
        <dbReference type="EMBL" id="KIM54928.1"/>
    </source>
</evidence>
<protein>
    <submittedName>
        <fullName evidence="1">Uncharacterized protein</fullName>
    </submittedName>
</protein>
<reference evidence="1 2" key="1">
    <citation type="submission" date="2014-04" db="EMBL/GenBank/DDBJ databases">
        <authorList>
            <consortium name="DOE Joint Genome Institute"/>
            <person name="Kuo A."/>
            <person name="Kohler A."/>
            <person name="Nagy L.G."/>
            <person name="Floudas D."/>
            <person name="Copeland A."/>
            <person name="Barry K.W."/>
            <person name="Cichocki N."/>
            <person name="Veneault-Fourrey C."/>
            <person name="LaButti K."/>
            <person name="Lindquist E.A."/>
            <person name="Lipzen A."/>
            <person name="Lundell T."/>
            <person name="Morin E."/>
            <person name="Murat C."/>
            <person name="Sun H."/>
            <person name="Tunlid A."/>
            <person name="Henrissat B."/>
            <person name="Grigoriev I.V."/>
            <person name="Hibbett D.S."/>
            <person name="Martin F."/>
            <person name="Nordberg H.P."/>
            <person name="Cantor M.N."/>
            <person name="Hua S.X."/>
        </authorList>
    </citation>
    <scope>NUCLEOTIDE SEQUENCE [LARGE SCALE GENOMIC DNA]</scope>
    <source>
        <strain evidence="1 2">Foug A</strain>
    </source>
</reference>
<gene>
    <name evidence="1" type="ORF">SCLCIDRAFT_1221538</name>
</gene>
<dbReference type="HOGENOM" id="CLU_1998070_0_0_1"/>
<dbReference type="AlphaFoldDB" id="A0A0C2YZB6"/>
<dbReference type="OrthoDB" id="3267993at2759"/>
<organism evidence="1 2">
    <name type="scientific">Scleroderma citrinum Foug A</name>
    <dbReference type="NCBI Taxonomy" id="1036808"/>
    <lineage>
        <taxon>Eukaryota</taxon>
        <taxon>Fungi</taxon>
        <taxon>Dikarya</taxon>
        <taxon>Basidiomycota</taxon>
        <taxon>Agaricomycotina</taxon>
        <taxon>Agaricomycetes</taxon>
        <taxon>Agaricomycetidae</taxon>
        <taxon>Boletales</taxon>
        <taxon>Sclerodermatineae</taxon>
        <taxon>Sclerodermataceae</taxon>
        <taxon>Scleroderma</taxon>
    </lineage>
</organism>
<name>A0A0C2YZB6_9AGAM</name>
<proteinExistence type="predicted"/>
<dbReference type="InParanoid" id="A0A0C2YZB6"/>